<keyword evidence="2" id="KW-1185">Reference proteome</keyword>
<dbReference type="AlphaFoldDB" id="A0AAV8Y1T0"/>
<proteinExistence type="predicted"/>
<name>A0AAV8Y1T0_9CUCU</name>
<dbReference type="Proteomes" id="UP001162162">
    <property type="component" value="Unassembled WGS sequence"/>
</dbReference>
<reference evidence="1" key="1">
    <citation type="journal article" date="2023" name="Insect Mol. Biol.">
        <title>Genome sequencing provides insights into the evolution of gene families encoding plant cell wall-degrading enzymes in longhorned beetles.</title>
        <authorList>
            <person name="Shin N.R."/>
            <person name="Okamura Y."/>
            <person name="Kirsch R."/>
            <person name="Pauchet Y."/>
        </authorList>
    </citation>
    <scope>NUCLEOTIDE SEQUENCE</scope>
    <source>
        <strain evidence="1">AMC_N1</strain>
    </source>
</reference>
<evidence type="ECO:0000313" key="1">
    <source>
        <dbReference type="EMBL" id="KAJ8944932.1"/>
    </source>
</evidence>
<protein>
    <submittedName>
        <fullName evidence="1">Uncharacterized protein</fullName>
    </submittedName>
</protein>
<comment type="caution">
    <text evidence="1">The sequence shown here is derived from an EMBL/GenBank/DDBJ whole genome shotgun (WGS) entry which is preliminary data.</text>
</comment>
<evidence type="ECO:0000313" key="2">
    <source>
        <dbReference type="Proteomes" id="UP001162162"/>
    </source>
</evidence>
<organism evidence="1 2">
    <name type="scientific">Aromia moschata</name>
    <dbReference type="NCBI Taxonomy" id="1265417"/>
    <lineage>
        <taxon>Eukaryota</taxon>
        <taxon>Metazoa</taxon>
        <taxon>Ecdysozoa</taxon>
        <taxon>Arthropoda</taxon>
        <taxon>Hexapoda</taxon>
        <taxon>Insecta</taxon>
        <taxon>Pterygota</taxon>
        <taxon>Neoptera</taxon>
        <taxon>Endopterygota</taxon>
        <taxon>Coleoptera</taxon>
        <taxon>Polyphaga</taxon>
        <taxon>Cucujiformia</taxon>
        <taxon>Chrysomeloidea</taxon>
        <taxon>Cerambycidae</taxon>
        <taxon>Cerambycinae</taxon>
        <taxon>Callichromatini</taxon>
        <taxon>Aromia</taxon>
    </lineage>
</organism>
<accession>A0AAV8Y1T0</accession>
<gene>
    <name evidence="1" type="ORF">NQ318_013080</name>
</gene>
<dbReference type="EMBL" id="JAPWTK010000233">
    <property type="protein sequence ID" value="KAJ8944932.1"/>
    <property type="molecule type" value="Genomic_DNA"/>
</dbReference>
<sequence>MSRTVISTSPLYATSTVLPSDERYDVALEAVCGICALDHSRQLRVSHAGLHASSTNGTWADANLNYVGPGENQFLHHLSCHHVTCLEDVR</sequence>